<dbReference type="Gene3D" id="3.90.1200.10">
    <property type="match status" value="1"/>
</dbReference>
<comment type="caution">
    <text evidence="2">The sequence shown here is derived from an EMBL/GenBank/DDBJ whole genome shotgun (WGS) entry which is preliminary data.</text>
</comment>
<organism evidence="2 3">
    <name type="scientific">Xylaria arbuscula</name>
    <dbReference type="NCBI Taxonomy" id="114810"/>
    <lineage>
        <taxon>Eukaryota</taxon>
        <taxon>Fungi</taxon>
        <taxon>Dikarya</taxon>
        <taxon>Ascomycota</taxon>
        <taxon>Pezizomycotina</taxon>
        <taxon>Sordariomycetes</taxon>
        <taxon>Xylariomycetidae</taxon>
        <taxon>Xylariales</taxon>
        <taxon>Xylariaceae</taxon>
        <taxon>Xylaria</taxon>
    </lineage>
</organism>
<gene>
    <name evidence="2" type="ORF">NPX13_g6242</name>
</gene>
<dbReference type="PANTHER" id="PTHR21310:SF37">
    <property type="entry name" value="AMINOGLYCOSIDE PHOSPHOTRANSFERASE DOMAIN-CONTAINING PROTEIN"/>
    <property type="match status" value="1"/>
</dbReference>
<sequence>MVRRSIVVMGAKARYITEPRDDVAWEENDKQDEIWEKSVLSKKVQRAVGNLILKYKPGPAEVLHKPIKGGYNVLWRLEYKDGSSAALRVPFKASVKFPDEKTRYEAATIRYIAENTTIPVPKVYHYGTAAENPIGIGPFIIMEYIEHEMTMSEALADPLDPDDYHVLDPNVSEHKLNLLYRQMANILLQLSRLTFPRIGSLVEHEDGKISVSGRPLTQNMNSLVQLTDMPSTLLPSSSQTYENAKEWYSALADMHMTQLVFQHNDAVEDEDDARDKYVARQLFRQLASSGQLTSEDELNRAGKDSAGFLIYSSDLRPSNILIDKDLRIVGIIDWEFAYVAPAQFAFDPPWWLLLRLPECFDGKYKAWMKAYEPRLETFLRLLEIEEEKMQASSELAGSFKHLALSTSKTPPLSKMMRQRWESKAWMINYAAKSSWEFDALFWRYLDPKYFGPNEVADHQARLSRLTPKERKTMNVLVKTKMEEAKERILVHWDHESAKAHLARFMV</sequence>
<proteinExistence type="predicted"/>
<evidence type="ECO:0000259" key="1">
    <source>
        <dbReference type="Pfam" id="PF01636"/>
    </source>
</evidence>
<accession>A0A9W8NCX4</accession>
<dbReference type="VEuPathDB" id="FungiDB:F4678DRAFT_433520"/>
<dbReference type="EMBL" id="JANPWZ010001082">
    <property type="protein sequence ID" value="KAJ3568960.1"/>
    <property type="molecule type" value="Genomic_DNA"/>
</dbReference>
<name>A0A9W8NCX4_9PEZI</name>
<dbReference type="Proteomes" id="UP001148614">
    <property type="component" value="Unassembled WGS sequence"/>
</dbReference>
<dbReference type="AlphaFoldDB" id="A0A9W8NCX4"/>
<dbReference type="InterPro" id="IPR051678">
    <property type="entry name" value="AGP_Transferase"/>
</dbReference>
<protein>
    <recommendedName>
        <fullName evidence="1">Aminoglycoside phosphotransferase domain-containing protein</fullName>
    </recommendedName>
</protein>
<evidence type="ECO:0000313" key="2">
    <source>
        <dbReference type="EMBL" id="KAJ3568960.1"/>
    </source>
</evidence>
<keyword evidence="3" id="KW-1185">Reference proteome</keyword>
<dbReference type="SUPFAM" id="SSF56112">
    <property type="entry name" value="Protein kinase-like (PK-like)"/>
    <property type="match status" value="1"/>
</dbReference>
<dbReference type="Pfam" id="PF01636">
    <property type="entry name" value="APH"/>
    <property type="match status" value="1"/>
</dbReference>
<dbReference type="InterPro" id="IPR011009">
    <property type="entry name" value="Kinase-like_dom_sf"/>
</dbReference>
<dbReference type="PANTHER" id="PTHR21310">
    <property type="entry name" value="AMINOGLYCOSIDE PHOSPHOTRANSFERASE-RELATED-RELATED"/>
    <property type="match status" value="1"/>
</dbReference>
<evidence type="ECO:0000313" key="3">
    <source>
        <dbReference type="Proteomes" id="UP001148614"/>
    </source>
</evidence>
<feature type="domain" description="Aminoglycoside phosphotransferase" evidence="1">
    <location>
        <begin position="65"/>
        <end position="344"/>
    </location>
</feature>
<dbReference type="Gene3D" id="3.30.200.20">
    <property type="entry name" value="Phosphorylase Kinase, domain 1"/>
    <property type="match status" value="1"/>
</dbReference>
<dbReference type="InterPro" id="IPR002575">
    <property type="entry name" value="Aminoglycoside_PTrfase"/>
</dbReference>
<reference evidence="2" key="1">
    <citation type="submission" date="2022-07" db="EMBL/GenBank/DDBJ databases">
        <title>Genome Sequence of Xylaria arbuscula.</title>
        <authorList>
            <person name="Buettner E."/>
        </authorList>
    </citation>
    <scope>NUCLEOTIDE SEQUENCE</scope>
    <source>
        <strain evidence="2">VT107</strain>
    </source>
</reference>